<dbReference type="Gramene" id="Potri.001G389100.1.v4.1">
    <property type="protein sequence ID" value="Potri.001G389100.1.v4.1"/>
    <property type="gene ID" value="Potri.001G389100.v4.1"/>
</dbReference>
<dbReference type="SUPFAM" id="SSF52058">
    <property type="entry name" value="L domain-like"/>
    <property type="match status" value="2"/>
</dbReference>
<dbReference type="PRINTS" id="PR00019">
    <property type="entry name" value="LEURICHRPT"/>
</dbReference>
<organism evidence="15 16">
    <name type="scientific">Populus trichocarpa</name>
    <name type="common">Western balsam poplar</name>
    <name type="synonym">Populus balsamifera subsp. trichocarpa</name>
    <dbReference type="NCBI Taxonomy" id="3694"/>
    <lineage>
        <taxon>Eukaryota</taxon>
        <taxon>Viridiplantae</taxon>
        <taxon>Streptophyta</taxon>
        <taxon>Embryophyta</taxon>
        <taxon>Tracheophyta</taxon>
        <taxon>Spermatophyta</taxon>
        <taxon>Magnoliopsida</taxon>
        <taxon>eudicotyledons</taxon>
        <taxon>Gunneridae</taxon>
        <taxon>Pentapetalae</taxon>
        <taxon>rosids</taxon>
        <taxon>fabids</taxon>
        <taxon>Malpighiales</taxon>
        <taxon>Salicaceae</taxon>
        <taxon>Saliceae</taxon>
        <taxon>Populus</taxon>
    </lineage>
</organism>
<dbReference type="EMBL" id="CM009290">
    <property type="protein sequence ID" value="PNT59074.2"/>
    <property type="molecule type" value="Genomic_DNA"/>
</dbReference>
<comment type="similarity">
    <text evidence="2">Belongs to the RLP family.</text>
</comment>
<evidence type="ECO:0000256" key="10">
    <source>
        <dbReference type="ARBA" id="ARBA00023170"/>
    </source>
</evidence>
<keyword evidence="4" id="KW-0433">Leucine-rich repeat</keyword>
<dbReference type="SMART" id="SM00365">
    <property type="entry name" value="LRR_SD22"/>
    <property type="match status" value="6"/>
</dbReference>
<gene>
    <name evidence="15" type="ORF">POPTR_001G389100</name>
</gene>
<keyword evidence="7" id="KW-0677">Repeat</keyword>
<dbReference type="PANTHER" id="PTHR48061">
    <property type="entry name" value="LEUCINE-RICH REPEAT RECEPTOR PROTEIN KINASE EMS1-LIKE-RELATED"/>
    <property type="match status" value="1"/>
</dbReference>
<evidence type="ECO:0000256" key="3">
    <source>
        <dbReference type="ARBA" id="ARBA00022475"/>
    </source>
</evidence>
<dbReference type="PROSITE" id="PS51450">
    <property type="entry name" value="LRR"/>
    <property type="match status" value="1"/>
</dbReference>
<sequence>MSCSGRAGQVIFCLLILMLYCQLTVSQLCPKDESYALLQLKDGFEYDESASLDCSPPYPRMASWKSGTDCCSWDGVACHGVTGHVIALDLSCSGLRGNLSSNSSLFHLSHLRRLNLAFNYFNRSSIPPEFGMFSSLTHLNLSSTWFSGQVPTEISHLSKLISLDLSLNEPLILEAPAMKMIVQNLTLVREIFLDYINMSSVDLGSLMNLSSSLTSLSLNLCGLQGQFPENIFHLPNLQLLSLLLNSDLYGRLPVSNWSSSLELLKLGSTSFSGGLPEIIGNLDSIKVLDLGNCAFYGSVPASLGNLQQLNQLDLSNNNWTGQIPDVFGNLSKLNSLSLQVGNFSGMLPSSVFNLTELLRLDLSQNQLEGTLPDHICGLDNVTYLDLSYNLLSGTIPSCLFGLPSLVWFNLNNNHLTGELGEHWSKSLLEIRLESNKINGLIPPSISELVNLTNFDVSSNNLSGIVDLNLFSNMKNLWGLDLSHNSLSVVTNNNRNSTWPQFYKLALSSCNIIEFPDFLKIQNQLNFLSLSHNRIHGEIPKWLSAKGMQSLQYLDLSHNFLTIVNELPPSLQYLDLTSNLLQQPFPILPQSMYILLIANNKLTGEIPPWICNITTFQIINLSNNSLSGNIPQCLGNFSTELSVLNLRSNSFHGTIPGSFTEGNKIRSLDLNGNELEGSLPLSLANCKMLEVLDLGNNYINDSFPLWLQTLPKLQVLVLRSNRLHGSIGNPTAISPFSSLRIIDLSHNEFIGLLPTQYIANFQAMKKVDGEVKATPKYIGEIYYQDSIVLTMKGTEIPMERILTIFTTIDLSSNRFEGQIPKEVGLLSSLIVLNISRNSVTGQIPSSLGNLTALESLDLSSNGLGGGIPSQLTRLTFLAVLNLSYNQLVGPIPHGSQFDTFQNDSYVGNLRLCGFPLSVKCSGDVAPQPPPFQEKEDPASLFNWKFAMIGYGCGLVIGLSVGYIVFTTGKPQWFVRKVEVEQKKWLRRRTKRNI</sequence>
<dbReference type="FunCoup" id="A0A2K2CAM8">
    <property type="interactions" value="745"/>
</dbReference>
<evidence type="ECO:0000256" key="4">
    <source>
        <dbReference type="ARBA" id="ARBA00022614"/>
    </source>
</evidence>
<evidence type="ECO:0000256" key="8">
    <source>
        <dbReference type="ARBA" id="ARBA00022989"/>
    </source>
</evidence>
<evidence type="ECO:0000256" key="2">
    <source>
        <dbReference type="ARBA" id="ARBA00009592"/>
    </source>
</evidence>
<accession>A0A2K2CAM8</accession>
<keyword evidence="6 13" id="KW-0732">Signal</keyword>
<dbReference type="SMART" id="SM00369">
    <property type="entry name" value="LRR_TYP"/>
    <property type="match status" value="9"/>
</dbReference>
<dbReference type="FunFam" id="3.80.10.10:FF:000111">
    <property type="entry name" value="LRR receptor-like serine/threonine-protein kinase ERECTA"/>
    <property type="match status" value="1"/>
</dbReference>
<dbReference type="GO" id="GO:0005886">
    <property type="term" value="C:plasma membrane"/>
    <property type="evidence" value="ECO:0007669"/>
    <property type="project" value="UniProtKB-SubCell"/>
</dbReference>
<evidence type="ECO:0000256" key="12">
    <source>
        <dbReference type="SAM" id="Phobius"/>
    </source>
</evidence>
<keyword evidence="5 12" id="KW-0812">Transmembrane</keyword>
<keyword evidence="3" id="KW-1003">Cell membrane</keyword>
<dbReference type="Pfam" id="PF13855">
    <property type="entry name" value="LRR_8"/>
    <property type="match status" value="3"/>
</dbReference>
<dbReference type="InterPro" id="IPR001611">
    <property type="entry name" value="Leu-rich_rpt"/>
</dbReference>
<feature type="domain" description="Leucine-rich repeat-containing N-terminal plant-type" evidence="14">
    <location>
        <begin position="31"/>
        <end position="78"/>
    </location>
</feature>
<dbReference type="InterPro" id="IPR032675">
    <property type="entry name" value="LRR_dom_sf"/>
</dbReference>
<evidence type="ECO:0000256" key="13">
    <source>
        <dbReference type="SAM" id="SignalP"/>
    </source>
</evidence>
<reference evidence="15 16" key="1">
    <citation type="journal article" date="2006" name="Science">
        <title>The genome of black cottonwood, Populus trichocarpa (Torr. &amp; Gray).</title>
        <authorList>
            <person name="Tuskan G.A."/>
            <person name="Difazio S."/>
            <person name="Jansson S."/>
            <person name="Bohlmann J."/>
            <person name="Grigoriev I."/>
            <person name="Hellsten U."/>
            <person name="Putnam N."/>
            <person name="Ralph S."/>
            <person name="Rombauts S."/>
            <person name="Salamov A."/>
            <person name="Schein J."/>
            <person name="Sterck L."/>
            <person name="Aerts A."/>
            <person name="Bhalerao R.R."/>
            <person name="Bhalerao R.P."/>
            <person name="Blaudez D."/>
            <person name="Boerjan W."/>
            <person name="Brun A."/>
            <person name="Brunner A."/>
            <person name="Busov V."/>
            <person name="Campbell M."/>
            <person name="Carlson J."/>
            <person name="Chalot M."/>
            <person name="Chapman J."/>
            <person name="Chen G.L."/>
            <person name="Cooper D."/>
            <person name="Coutinho P.M."/>
            <person name="Couturier J."/>
            <person name="Covert S."/>
            <person name="Cronk Q."/>
            <person name="Cunningham R."/>
            <person name="Davis J."/>
            <person name="Degroeve S."/>
            <person name="Dejardin A."/>
            <person name="Depamphilis C."/>
            <person name="Detter J."/>
            <person name="Dirks B."/>
            <person name="Dubchak I."/>
            <person name="Duplessis S."/>
            <person name="Ehlting J."/>
            <person name="Ellis B."/>
            <person name="Gendler K."/>
            <person name="Goodstein D."/>
            <person name="Gribskov M."/>
            <person name="Grimwood J."/>
            <person name="Groover A."/>
            <person name="Gunter L."/>
            <person name="Hamberger B."/>
            <person name="Heinze B."/>
            <person name="Helariutta Y."/>
            <person name="Henrissat B."/>
            <person name="Holligan D."/>
            <person name="Holt R."/>
            <person name="Huang W."/>
            <person name="Islam-Faridi N."/>
            <person name="Jones S."/>
            <person name="Jones-Rhoades M."/>
            <person name="Jorgensen R."/>
            <person name="Joshi C."/>
            <person name="Kangasjarvi J."/>
            <person name="Karlsson J."/>
            <person name="Kelleher C."/>
            <person name="Kirkpatrick R."/>
            <person name="Kirst M."/>
            <person name="Kohler A."/>
            <person name="Kalluri U."/>
            <person name="Larimer F."/>
            <person name="Leebens-Mack J."/>
            <person name="Leple J.C."/>
            <person name="Locascio P."/>
            <person name="Lou Y."/>
            <person name="Lucas S."/>
            <person name="Martin F."/>
            <person name="Montanini B."/>
            <person name="Napoli C."/>
            <person name="Nelson D.R."/>
            <person name="Nelson C."/>
            <person name="Nieminen K."/>
            <person name="Nilsson O."/>
            <person name="Pereda V."/>
            <person name="Peter G."/>
            <person name="Philippe R."/>
            <person name="Pilate G."/>
            <person name="Poliakov A."/>
            <person name="Razumovskaya J."/>
            <person name="Richardson P."/>
            <person name="Rinaldi C."/>
            <person name="Ritland K."/>
            <person name="Rouze P."/>
            <person name="Ryaboy D."/>
            <person name="Schmutz J."/>
            <person name="Schrader J."/>
            <person name="Segerman B."/>
            <person name="Shin H."/>
            <person name="Siddiqui A."/>
            <person name="Sterky F."/>
            <person name="Terry A."/>
            <person name="Tsai C.J."/>
            <person name="Uberbacher E."/>
            <person name="Unneberg P."/>
            <person name="Vahala J."/>
            <person name="Wall K."/>
            <person name="Wessler S."/>
            <person name="Yang G."/>
            <person name="Yin T."/>
            <person name="Douglas C."/>
            <person name="Marra M."/>
            <person name="Sandberg G."/>
            <person name="Van de Peer Y."/>
            <person name="Rokhsar D."/>
        </authorList>
    </citation>
    <scope>NUCLEOTIDE SEQUENCE [LARGE SCALE GENOMIC DNA]</scope>
    <source>
        <strain evidence="16">cv. Nisqually</strain>
    </source>
</reference>
<evidence type="ECO:0000256" key="7">
    <source>
        <dbReference type="ARBA" id="ARBA00022737"/>
    </source>
</evidence>
<feature type="chain" id="PRO_5018321919" description="Leucine-rich repeat-containing N-terminal plant-type domain-containing protein" evidence="13">
    <location>
        <begin position="27"/>
        <end position="992"/>
    </location>
</feature>
<dbReference type="InterPro" id="IPR003591">
    <property type="entry name" value="Leu-rich_rpt_typical-subtyp"/>
</dbReference>
<dbReference type="InterPro" id="IPR013210">
    <property type="entry name" value="LRR_N_plant-typ"/>
</dbReference>
<comment type="subcellular location">
    <subcellularLocation>
        <location evidence="1">Cell membrane</location>
        <topology evidence="1">Single-pass type I membrane protein</topology>
    </subcellularLocation>
</comment>
<dbReference type="FunFam" id="3.80.10.10:FF:000095">
    <property type="entry name" value="LRR receptor-like serine/threonine-protein kinase GSO1"/>
    <property type="match status" value="2"/>
</dbReference>
<feature type="transmembrane region" description="Helical" evidence="12">
    <location>
        <begin position="942"/>
        <end position="964"/>
    </location>
</feature>
<evidence type="ECO:0000256" key="5">
    <source>
        <dbReference type="ARBA" id="ARBA00022692"/>
    </source>
</evidence>
<dbReference type="SUPFAM" id="SSF52047">
    <property type="entry name" value="RNI-like"/>
    <property type="match status" value="1"/>
</dbReference>
<dbReference type="PANTHER" id="PTHR48061:SF46">
    <property type="entry name" value="LEUCINE-RICH REPEAT-CONTAINING N-TERMINAL PLANT-TYPE DOMAIN-CONTAINING PROTEIN"/>
    <property type="match status" value="1"/>
</dbReference>
<evidence type="ECO:0000313" key="15">
    <source>
        <dbReference type="EMBL" id="PNT59074.2"/>
    </source>
</evidence>
<evidence type="ECO:0000256" key="1">
    <source>
        <dbReference type="ARBA" id="ARBA00004251"/>
    </source>
</evidence>
<keyword evidence="10" id="KW-0675">Receptor</keyword>
<name>A0A2K2CAM8_POPTR</name>
<evidence type="ECO:0000313" key="16">
    <source>
        <dbReference type="Proteomes" id="UP000006729"/>
    </source>
</evidence>
<evidence type="ECO:0000259" key="14">
    <source>
        <dbReference type="Pfam" id="PF08263"/>
    </source>
</evidence>
<keyword evidence="8 12" id="KW-1133">Transmembrane helix</keyword>
<evidence type="ECO:0000256" key="6">
    <source>
        <dbReference type="ARBA" id="ARBA00022729"/>
    </source>
</evidence>
<dbReference type="Gene3D" id="3.80.10.10">
    <property type="entry name" value="Ribonuclease Inhibitor"/>
    <property type="match status" value="5"/>
</dbReference>
<dbReference type="InParanoid" id="A0A2K2CAM8"/>
<dbReference type="OMA" id="HCFLEGN"/>
<keyword evidence="11" id="KW-0325">Glycoprotein</keyword>
<keyword evidence="16" id="KW-1185">Reference proteome</keyword>
<keyword evidence="9 12" id="KW-0472">Membrane</keyword>
<dbReference type="AlphaFoldDB" id="A0A2K2CAM8"/>
<feature type="signal peptide" evidence="13">
    <location>
        <begin position="1"/>
        <end position="26"/>
    </location>
</feature>
<evidence type="ECO:0000256" key="11">
    <source>
        <dbReference type="ARBA" id="ARBA00023180"/>
    </source>
</evidence>
<dbReference type="OrthoDB" id="676979at2759"/>
<evidence type="ECO:0000256" key="9">
    <source>
        <dbReference type="ARBA" id="ARBA00023136"/>
    </source>
</evidence>
<dbReference type="InterPro" id="IPR046956">
    <property type="entry name" value="RLP23-like"/>
</dbReference>
<dbReference type="Pfam" id="PF08263">
    <property type="entry name" value="LRRNT_2"/>
    <property type="match status" value="1"/>
</dbReference>
<dbReference type="Proteomes" id="UP000006729">
    <property type="component" value="Chromosome 1"/>
</dbReference>
<dbReference type="STRING" id="3694.A0A2K2CAM8"/>
<protein>
    <recommendedName>
        <fullName evidence="14">Leucine-rich repeat-containing N-terminal plant-type domain-containing protein</fullName>
    </recommendedName>
</protein>
<dbReference type="Pfam" id="PF00560">
    <property type="entry name" value="LRR_1"/>
    <property type="match status" value="7"/>
</dbReference>
<proteinExistence type="inferred from homology"/>
<dbReference type="SMR" id="A0A2K2CAM8"/>